<sequence length="315" mass="35338">MADGNLLHMLQPERLTNLIFTWLEIVAHQVLVDQTLGASRKDGVSHTLRAAYRAVYAQLLVDMLKFLSFYIHSAQLPEPISVLCTAIFRLCLILVYKNPEPIAPSTQPYSVCVGSKNAWLIGRIDSLTRGPAESRRRFFGLLHASRRMTATHSLWRNRHVRGELCNGQSAFRTGDCVRITGFLLTFLSTPRLWPLPPPPLRQREGSTMGGKKAGGQQANAGMLCSARATQHLATFGLAANLQYNVELTMNVVLYICITAVKTLRHCLLLNCMANQLRYPNSHTYYFSNTLLCLFAEQSKERMKELISRVLMESGA</sequence>
<dbReference type="GO" id="GO:0000288">
    <property type="term" value="P:nuclear-transcribed mRNA catabolic process, deadenylation-dependent decay"/>
    <property type="evidence" value="ECO:0007669"/>
    <property type="project" value="TreeGrafter"/>
</dbReference>
<feature type="domain" description="CCR4-Not complex component Not1 C-terminal" evidence="1">
    <location>
        <begin position="267"/>
        <end position="312"/>
    </location>
</feature>
<dbReference type="PANTHER" id="PTHR13162:SF8">
    <property type="entry name" value="CCR4-NOT TRANSCRIPTION COMPLEX SUBUNIT 1"/>
    <property type="match status" value="1"/>
</dbReference>
<dbReference type="AlphaFoldDB" id="A0A3P6HIJ6"/>
<evidence type="ECO:0000313" key="2">
    <source>
        <dbReference type="EMBL" id="VDD78705.1"/>
    </source>
</evidence>
<evidence type="ECO:0000313" key="3">
    <source>
        <dbReference type="Proteomes" id="UP000267029"/>
    </source>
</evidence>
<dbReference type="PANTHER" id="PTHR13162">
    <property type="entry name" value="CCR4-NOT TRANSCRIPTION COMPLEX"/>
    <property type="match status" value="1"/>
</dbReference>
<accession>A0A3P6HIJ6</accession>
<dbReference type="EMBL" id="UXSR01002119">
    <property type="protein sequence ID" value="VDD78705.1"/>
    <property type="molecule type" value="Genomic_DNA"/>
</dbReference>
<dbReference type="GO" id="GO:0017148">
    <property type="term" value="P:negative regulation of translation"/>
    <property type="evidence" value="ECO:0007669"/>
    <property type="project" value="InterPro"/>
</dbReference>
<dbReference type="GO" id="GO:0030015">
    <property type="term" value="C:CCR4-NOT core complex"/>
    <property type="evidence" value="ECO:0007669"/>
    <property type="project" value="InterPro"/>
</dbReference>
<dbReference type="GO" id="GO:0060090">
    <property type="term" value="F:molecular adaptor activity"/>
    <property type="evidence" value="ECO:0007669"/>
    <property type="project" value="TreeGrafter"/>
</dbReference>
<dbReference type="OrthoDB" id="1933107at2759"/>
<reference evidence="2 3" key="1">
    <citation type="submission" date="2018-10" db="EMBL/GenBank/DDBJ databases">
        <authorList>
            <consortium name="Pathogen Informatics"/>
        </authorList>
    </citation>
    <scope>NUCLEOTIDE SEQUENCE [LARGE SCALE GENOMIC DNA]</scope>
</reference>
<dbReference type="STRING" id="53468.A0A3P6HIJ6"/>
<dbReference type="Pfam" id="PF04054">
    <property type="entry name" value="Not1"/>
    <property type="match status" value="2"/>
</dbReference>
<keyword evidence="3" id="KW-1185">Reference proteome</keyword>
<organism evidence="2 3">
    <name type="scientific">Mesocestoides corti</name>
    <name type="common">Flatworm</name>
    <dbReference type="NCBI Taxonomy" id="53468"/>
    <lineage>
        <taxon>Eukaryota</taxon>
        <taxon>Metazoa</taxon>
        <taxon>Spiralia</taxon>
        <taxon>Lophotrochozoa</taxon>
        <taxon>Platyhelminthes</taxon>
        <taxon>Cestoda</taxon>
        <taxon>Eucestoda</taxon>
        <taxon>Cyclophyllidea</taxon>
        <taxon>Mesocestoididae</taxon>
        <taxon>Mesocestoides</taxon>
    </lineage>
</organism>
<dbReference type="GO" id="GO:0000932">
    <property type="term" value="C:P-body"/>
    <property type="evidence" value="ECO:0007669"/>
    <property type="project" value="TreeGrafter"/>
</dbReference>
<dbReference type="InterPro" id="IPR007196">
    <property type="entry name" value="CCR4-Not_Not1_C"/>
</dbReference>
<dbReference type="Gene3D" id="1.25.40.790">
    <property type="match status" value="1"/>
</dbReference>
<dbReference type="Proteomes" id="UP000267029">
    <property type="component" value="Unassembled WGS sequence"/>
</dbReference>
<feature type="domain" description="CCR4-Not complex component Not1 C-terminal" evidence="1">
    <location>
        <begin position="5"/>
        <end position="100"/>
    </location>
</feature>
<evidence type="ECO:0000259" key="1">
    <source>
        <dbReference type="Pfam" id="PF04054"/>
    </source>
</evidence>
<gene>
    <name evidence="2" type="ORF">MCOS_LOCUS4708</name>
</gene>
<dbReference type="InterPro" id="IPR040398">
    <property type="entry name" value="Not1"/>
</dbReference>
<proteinExistence type="predicted"/>
<dbReference type="Gene3D" id="1.25.40.800">
    <property type="match status" value="1"/>
</dbReference>
<protein>
    <recommendedName>
        <fullName evidence="1">CCR4-Not complex component Not1 C-terminal domain-containing protein</fullName>
    </recommendedName>
</protein>
<name>A0A3P6HIJ6_MESCO</name>